<evidence type="ECO:0000259" key="7">
    <source>
        <dbReference type="Pfam" id="PF04182"/>
    </source>
</evidence>
<keyword evidence="4" id="KW-0804">Transcription</keyword>
<dbReference type="InterPro" id="IPR056428">
    <property type="entry name" value="WH_GTF3C1"/>
</dbReference>
<dbReference type="PANTHER" id="PTHR15180:SF1">
    <property type="entry name" value="GENERAL TRANSCRIPTION FACTOR 3C POLYPEPTIDE 1"/>
    <property type="match status" value="1"/>
</dbReference>
<dbReference type="EMBL" id="PQIB02000012">
    <property type="protein sequence ID" value="RLM80620.1"/>
    <property type="molecule type" value="Genomic_DNA"/>
</dbReference>
<evidence type="ECO:0000256" key="1">
    <source>
        <dbReference type="ARBA" id="ARBA00004123"/>
    </source>
</evidence>
<gene>
    <name evidence="14" type="ORF">C2845_PM12G11030</name>
</gene>
<evidence type="ECO:0000256" key="2">
    <source>
        <dbReference type="ARBA" id="ARBA00022553"/>
    </source>
</evidence>
<dbReference type="Pfam" id="PF24101">
    <property type="entry name" value="WHD_GTF3C1"/>
    <property type="match status" value="1"/>
</dbReference>
<evidence type="ECO:0000256" key="5">
    <source>
        <dbReference type="ARBA" id="ARBA00023242"/>
    </source>
</evidence>
<reference evidence="15" key="1">
    <citation type="journal article" date="2019" name="Nat. Commun.">
        <title>The genome of broomcorn millet.</title>
        <authorList>
            <person name="Zou C."/>
            <person name="Miki D."/>
            <person name="Li D."/>
            <person name="Tang Q."/>
            <person name="Xiao L."/>
            <person name="Rajput S."/>
            <person name="Deng P."/>
            <person name="Jia W."/>
            <person name="Huang R."/>
            <person name="Zhang M."/>
            <person name="Sun Y."/>
            <person name="Hu J."/>
            <person name="Fu X."/>
            <person name="Schnable P.S."/>
            <person name="Li F."/>
            <person name="Zhang H."/>
            <person name="Feng B."/>
            <person name="Zhu X."/>
            <person name="Liu R."/>
            <person name="Schnable J.C."/>
            <person name="Zhu J.-K."/>
            <person name="Zhang H."/>
        </authorList>
    </citation>
    <scope>NUCLEOTIDE SEQUENCE [LARGE SCALE GENOMIC DNA]</scope>
</reference>
<feature type="domain" description="DUF7646" evidence="12">
    <location>
        <begin position="352"/>
        <end position="435"/>
    </location>
</feature>
<feature type="region of interest" description="Disordered" evidence="6">
    <location>
        <begin position="1428"/>
        <end position="1462"/>
    </location>
</feature>
<dbReference type="InterPro" id="IPR036390">
    <property type="entry name" value="WH_DNA-bd_sf"/>
</dbReference>
<dbReference type="Pfam" id="PF24538">
    <property type="entry name" value="DUF7599"/>
    <property type="match status" value="1"/>
</dbReference>
<feature type="compositionally biased region" description="Low complexity" evidence="6">
    <location>
        <begin position="1207"/>
        <end position="1216"/>
    </location>
</feature>
<keyword evidence="15" id="KW-1185">Reference proteome</keyword>
<evidence type="ECO:0000259" key="10">
    <source>
        <dbReference type="Pfam" id="PF24538"/>
    </source>
</evidence>
<dbReference type="Pfam" id="PF24657">
    <property type="entry name" value="DUF7646"/>
    <property type="match status" value="1"/>
</dbReference>
<dbReference type="Pfam" id="PF24658">
    <property type="entry name" value="DUF7647"/>
    <property type="match status" value="1"/>
</dbReference>
<dbReference type="OrthoDB" id="68020at2759"/>
<feature type="region of interest" description="Disordered" evidence="6">
    <location>
        <begin position="1006"/>
        <end position="1043"/>
    </location>
</feature>
<dbReference type="Pfam" id="PF04182">
    <property type="entry name" value="B-block_TFIIIC"/>
    <property type="match status" value="1"/>
</dbReference>
<evidence type="ECO:0000256" key="3">
    <source>
        <dbReference type="ARBA" id="ARBA00023125"/>
    </source>
</evidence>
<comment type="subcellular location">
    <subcellularLocation>
        <location evidence="1">Nucleus</location>
    </subcellularLocation>
</comment>
<feature type="domain" description="DUF7647" evidence="13">
    <location>
        <begin position="716"/>
        <end position="888"/>
    </location>
</feature>
<protein>
    <submittedName>
        <fullName evidence="14">Uncharacterized protein</fullName>
    </submittedName>
</protein>
<feature type="region of interest" description="Disordered" evidence="6">
    <location>
        <begin position="945"/>
        <end position="967"/>
    </location>
</feature>
<dbReference type="InterPro" id="IPR035625">
    <property type="entry name" value="Tfc3-like_eWH"/>
</dbReference>
<evidence type="ECO:0000259" key="12">
    <source>
        <dbReference type="Pfam" id="PF24657"/>
    </source>
</evidence>
<feature type="region of interest" description="Disordered" evidence="6">
    <location>
        <begin position="1197"/>
        <end position="1244"/>
    </location>
</feature>
<dbReference type="InterPro" id="IPR056020">
    <property type="entry name" value="DUF7599"/>
</dbReference>
<evidence type="ECO:0000259" key="8">
    <source>
        <dbReference type="Pfam" id="PF23704"/>
    </source>
</evidence>
<dbReference type="GO" id="GO:0000127">
    <property type="term" value="C:transcription factor TFIIIC complex"/>
    <property type="evidence" value="ECO:0007669"/>
    <property type="project" value="InterPro"/>
</dbReference>
<dbReference type="PANTHER" id="PTHR15180">
    <property type="entry name" value="GENERAL TRANSCRIPTION FACTOR 3C POLYPEPTIDE 1"/>
    <property type="match status" value="1"/>
</dbReference>
<sequence>MDGLVSAALEEVCARLAPGIPVADLWPALRGALDVAGLPLGPPVKRALWARLLALDVVNLVEGEGDGDGAPVAAGDPVEKDVEEAERRGVRLVASAAIRDNFLGMYERRFAKTELSAVQKAALECVAASRTSGVTQNELCKNFKMKGNNFHFIVKSLESQRLIVRQSTIIKMKDHGADREDASQNKQVVNTNSLYLSRYAKDLNMTSQQRIEITKPELLGSNEETNVDALQEDGTSGANFKNDISIHDYLPAMKAICDKLEEASGKVNCAHIFPIEALLALVVSDIKVDLDYRMAYGHRAWRNVLHRLRDAQLVEIFDAQVDDKVVRCLRLLKKFDPNEFQPKSSASNYKFGKKGQATDQVLELPLENCIYDMISAEGTKGITLVEIGKRLGHNNSKRLHKRVSSMLKKFNLTWEAEVPDKTSQYRVWTSKNFSLYKAGIALQNFGVLSEDCDDGSDLWSLVPLKELDPSSPHDNLLMLEQESHDEPIGHHIQNDLDASAGACQLVEEDKLPLGQRKRRRSRPLTSDEQRHRRILHMLKKKKFVLKVELHKWLERLEKKDGKIMDRKTLTRTLNKLQKEGSCKCIKVSVPLVTNYTRSRLIDVVLHSSVGDLSPELVEQFRIRQRNFDTESRAVAAAKVKQNQHTTAITGLRISRRVNVYKPLLLEAMYANGFIGAKMIRAKLFHKFLWAYVNASPDWCNVFGCVKEGHYDKSFNQTNLLFSMEAATKEMPLELFLQVVGSAKKIDNMITWCRLGKTLSEIPSEEYNQLMDTHAKGRLSRLINILDKLKLVQFAKESIEDAGVPSDAIPTHLMELRPYIEEPIPRILPSSQLNNHRKIRHDFVLLKQEFVNAYWETLECCYLTAGLAEPLSAFPGCSVPEVSHPRSWSSLRVMTTEQRLELQQRIMNVSEEGKIPFKDCVRIARELNLSVEQVLRVSYERQSRLREQPSIAAKQKQQKVRSGLTSEKRKRSADEITLKFFKRKVLACGSVEQISDQSTLDVEVPETISSSPTDQTNQSDQPVSRTGSTSTHLTDEDKESSPVISRSTILRKSCMRSKRFLWTYESDRKLLMIYIRMRAILGARYYRVAWNSLSDLPAPPNTCRRRMTILLKGNENIRGAVMCICNLLGKRYTRYLEKERRSKKRRLLPQISESSNETSLDSDSEQFNWDDFEVPEIKSALNEVLELIRTEKVDQTKRFGAKNEKNNNNDNDVTKNTISSQELSNNQATRGRTKTRTPVPESGFCDQEKICRDSNEVQPSESMDVRCKPQEKIIKDHKNKIIERGVRKSLPVANAVELLKLVFLSRSSGSDVQASLAATLQLYSESEIFTAVSLLKEKNFLVTGSGGKPYTLSSKFLTNACTSPFPFGSGKKASEFSNWLITQQKNATDNGVYLYPDMQCGEIVHLFSLLFSGKLFILPFLPSDGVGEADERNSSTIDTGGLVDSSQKRKADTMKQKSGKAKKHKPLPKIESDFCYRREKGFPVIQVGLDLERIQTSNRMQELHDKECLVFTSSRAMINEDVDLRAERHSMPSFSNHSSSYRHLMSESQLENSYSGWPWDAMKKYAEELPSVSDHQNESFTWSSDLFRSAFCVIHQASEQGVTLRELSQALHSLAMQLVYRIVDTLKRFQLAIEVNAYDGVQIVDSLHLSKYHITTLAECNPCSCSGPPTSQVVDNGDPKNLLKEKHTIPINFPGPIKMLGDGHTVTIINVQSKLSSPHIYSRNPGDDERPSTPIDYNKESSCYHDCGGHIYQPILPWINGDGSTNSTVYEGLSRRVIGYVMHYPGVMEEDLIHRMDVLNPQTCRTLLEKLALDGHLHVRVFEEPVPTAPTMLRALFKQDPSKEPPSCRKRYFANPMSTSQL</sequence>
<dbReference type="InterPro" id="IPR056064">
    <property type="entry name" value="DUF7647"/>
</dbReference>
<feature type="domain" description="DUF7599" evidence="10">
    <location>
        <begin position="247"/>
        <end position="343"/>
    </location>
</feature>
<comment type="caution">
    <text evidence="14">The sequence shown here is derived from an EMBL/GenBank/DDBJ whole genome shotgun (WGS) entry which is preliminary data.</text>
</comment>
<feature type="domain" description="GTF3C1 extended winged-helix" evidence="9">
    <location>
        <begin position="527"/>
        <end position="632"/>
    </location>
</feature>
<dbReference type="InterPro" id="IPR056063">
    <property type="entry name" value="DUF7646"/>
</dbReference>
<evidence type="ECO:0000256" key="4">
    <source>
        <dbReference type="ARBA" id="ARBA00023163"/>
    </source>
</evidence>
<dbReference type="InterPro" id="IPR044210">
    <property type="entry name" value="Tfc3-like"/>
</dbReference>
<dbReference type="InterPro" id="IPR007309">
    <property type="entry name" value="TFIIIC_Bblock-bd"/>
</dbReference>
<proteinExistence type="predicted"/>
<dbReference type="GO" id="GO:0005634">
    <property type="term" value="C:nucleus"/>
    <property type="evidence" value="ECO:0007669"/>
    <property type="project" value="UniProtKB-SubCell"/>
</dbReference>
<feature type="domain" description="DUF7645" evidence="11">
    <location>
        <begin position="889"/>
        <end position="947"/>
    </location>
</feature>
<feature type="compositionally biased region" description="Polar residues" evidence="6">
    <location>
        <begin position="1217"/>
        <end position="1229"/>
    </location>
</feature>
<feature type="domain" description="B-block binding subunit of TFIIIC" evidence="7">
    <location>
        <begin position="117"/>
        <end position="202"/>
    </location>
</feature>
<dbReference type="Pfam" id="PF24655">
    <property type="entry name" value="DUF7645"/>
    <property type="match status" value="1"/>
</dbReference>
<dbReference type="GO" id="GO:0003677">
    <property type="term" value="F:DNA binding"/>
    <property type="evidence" value="ECO:0007669"/>
    <property type="project" value="UniProtKB-KW"/>
</dbReference>
<keyword evidence="2" id="KW-0597">Phosphoprotein</keyword>
<dbReference type="InterPro" id="IPR056467">
    <property type="entry name" value="eWH_GTF3C1"/>
</dbReference>
<feature type="region of interest" description="Disordered" evidence="6">
    <location>
        <begin position="1838"/>
        <end position="1861"/>
    </location>
</feature>
<dbReference type="CDD" id="cd16169">
    <property type="entry name" value="Tau138_eWH"/>
    <property type="match status" value="1"/>
</dbReference>
<keyword evidence="5" id="KW-0539">Nucleus</keyword>
<dbReference type="SUPFAM" id="SSF46785">
    <property type="entry name" value="Winged helix' DNA-binding domain"/>
    <property type="match status" value="1"/>
</dbReference>
<dbReference type="GO" id="GO:0042791">
    <property type="term" value="P:5S class rRNA transcription by RNA polymerase III"/>
    <property type="evidence" value="ECO:0007669"/>
    <property type="project" value="TreeGrafter"/>
</dbReference>
<dbReference type="InterPro" id="IPR056062">
    <property type="entry name" value="DUF7645"/>
</dbReference>
<name>A0A3L6QJI5_PANMI</name>
<evidence type="ECO:0000259" key="13">
    <source>
        <dbReference type="Pfam" id="PF24658"/>
    </source>
</evidence>
<feature type="compositionally biased region" description="Basic and acidic residues" evidence="6">
    <location>
        <begin position="1445"/>
        <end position="1454"/>
    </location>
</feature>
<evidence type="ECO:0000259" key="11">
    <source>
        <dbReference type="Pfam" id="PF24655"/>
    </source>
</evidence>
<evidence type="ECO:0000256" key="6">
    <source>
        <dbReference type="SAM" id="MobiDB-lite"/>
    </source>
</evidence>
<feature type="domain" description="General transcription factor 3C polypeptide 1 winged-helix" evidence="8">
    <location>
        <begin position="1"/>
        <end position="106"/>
    </location>
</feature>
<dbReference type="Pfam" id="PF23704">
    <property type="entry name" value="WHD_GTF3C1_N"/>
    <property type="match status" value="1"/>
</dbReference>
<accession>A0A3L6QJI5</accession>
<feature type="compositionally biased region" description="Basic and acidic residues" evidence="6">
    <location>
        <begin position="1197"/>
        <end position="1206"/>
    </location>
</feature>
<keyword evidence="3" id="KW-0238">DNA-binding</keyword>
<dbReference type="Proteomes" id="UP000275267">
    <property type="component" value="Unassembled WGS sequence"/>
</dbReference>
<evidence type="ECO:0000259" key="9">
    <source>
        <dbReference type="Pfam" id="PF24101"/>
    </source>
</evidence>
<evidence type="ECO:0000313" key="14">
    <source>
        <dbReference type="EMBL" id="RLM80620.1"/>
    </source>
</evidence>
<organism evidence="14 15">
    <name type="scientific">Panicum miliaceum</name>
    <name type="common">Proso millet</name>
    <name type="synonym">Broomcorn millet</name>
    <dbReference type="NCBI Taxonomy" id="4540"/>
    <lineage>
        <taxon>Eukaryota</taxon>
        <taxon>Viridiplantae</taxon>
        <taxon>Streptophyta</taxon>
        <taxon>Embryophyta</taxon>
        <taxon>Tracheophyta</taxon>
        <taxon>Spermatophyta</taxon>
        <taxon>Magnoliopsida</taxon>
        <taxon>Liliopsida</taxon>
        <taxon>Poales</taxon>
        <taxon>Poaceae</taxon>
        <taxon>PACMAD clade</taxon>
        <taxon>Panicoideae</taxon>
        <taxon>Panicodae</taxon>
        <taxon>Paniceae</taxon>
        <taxon>Panicinae</taxon>
        <taxon>Panicum</taxon>
        <taxon>Panicum sect. Panicum</taxon>
    </lineage>
</organism>
<dbReference type="GO" id="GO:0006384">
    <property type="term" value="P:transcription initiation at RNA polymerase III promoter"/>
    <property type="evidence" value="ECO:0007669"/>
    <property type="project" value="InterPro"/>
</dbReference>
<feature type="compositionally biased region" description="Polar residues" evidence="6">
    <location>
        <begin position="1006"/>
        <end position="1031"/>
    </location>
</feature>
<dbReference type="STRING" id="4540.A0A3L6QJI5"/>
<evidence type="ECO:0000313" key="15">
    <source>
        <dbReference type="Proteomes" id="UP000275267"/>
    </source>
</evidence>